<dbReference type="PANTHER" id="PTHR22835:SF588">
    <property type="entry name" value="ALPHA-L-FUCOSIDASE 3"/>
    <property type="match status" value="1"/>
</dbReference>
<comment type="similarity">
    <text evidence="1">Belongs to the 'GDSL' lipolytic enzyme family.</text>
</comment>
<dbReference type="PANTHER" id="PTHR22835">
    <property type="entry name" value="ZINC FINGER FYVE DOMAIN CONTAINING PROTEIN"/>
    <property type="match status" value="1"/>
</dbReference>
<keyword evidence="6" id="KW-1185">Reference proteome</keyword>
<accession>A0ABM1VB80</accession>
<dbReference type="InterPro" id="IPR035669">
    <property type="entry name" value="SGNH_plant_lipase-like"/>
</dbReference>
<evidence type="ECO:0000256" key="3">
    <source>
        <dbReference type="ARBA" id="ARBA00022801"/>
    </source>
</evidence>
<protein>
    <submittedName>
        <fullName evidence="7">Uncharacterized protein LOC107019256</fullName>
    </submittedName>
</protein>
<dbReference type="InterPro" id="IPR036514">
    <property type="entry name" value="SGNH_hydro_sf"/>
</dbReference>
<dbReference type="Gene3D" id="3.40.50.1110">
    <property type="entry name" value="SGNH hydrolase"/>
    <property type="match status" value="2"/>
</dbReference>
<evidence type="ECO:0000256" key="2">
    <source>
        <dbReference type="ARBA" id="ARBA00022729"/>
    </source>
</evidence>
<keyword evidence="4" id="KW-0325">Glycoprotein</keyword>
<feature type="chain" id="PRO_5045389931" evidence="5">
    <location>
        <begin position="27"/>
        <end position="772"/>
    </location>
</feature>
<dbReference type="RefSeq" id="XP_027772998.1">
    <property type="nucleotide sequence ID" value="XM_027917197.1"/>
</dbReference>
<feature type="signal peptide" evidence="5">
    <location>
        <begin position="1"/>
        <end position="26"/>
    </location>
</feature>
<dbReference type="CDD" id="cd01837">
    <property type="entry name" value="SGNH_plant_lipase_like"/>
    <property type="match status" value="2"/>
</dbReference>
<dbReference type="GeneID" id="107019256"/>
<gene>
    <name evidence="7" type="primary">LOC107019256</name>
</gene>
<dbReference type="InterPro" id="IPR001087">
    <property type="entry name" value="GDSL"/>
</dbReference>
<sequence>MELTNNYSKNVFLLVLLIVFPFSSDAKSNSPCHFPVVFNFGDSNSDTGGLSAAFGQAGPPAGETYFGAPAGRYCDGRLVIDFIAESLGLPYLSAFLDALGSNFSHGANFATAGSTIRPQNTTLHQSGFSPISLNVQSYEFNDFLHRSQIIRNKGDVFCKLMPKEKHFSEGLYTFDIGQNDLTAGYFSNMSTDQVRAYVPDVIDQFKTVIQGIYSRGGRYFWIHNTGPVGCLPYVLDRLLITAGQVDKAGCAAPFNEVAQYFNAKLKEAVIQLRKDLPLAALTYVDVYSVKYELIYHANKHGFEHPLQACCGHGGKYNFNINHGCGSKIKVKGKETILGKSCKNPSKRINWDGVHFTEAANKWVFQQIVNGLYSDPPFPLNMACHKKYKMVTQILILILCLVPTQILGNCKFAAIFNFGDSNSDTGGLSAAFGEAPYPNGETFFHAPAGRFSDGRLLIDFIAEGLDLPYLSAFLDSIGSNFSHGANFATAGSTIRPQNTTMAQSGYSPISLDVQGVQFSDFHTRSQIIRQKGFVISNTGNVFGQLLPNEEDFSQALYTFDIGQNDLTAGYKLNMSTDQVKAYVPDLLSQLSNVIKKVYAKGGRSFWIHNTGPVGCLPYVMDRFMTTAAQIDKYGCANPFNEVSKYFNLLLKKTVVQLRKELPLAAFTYVDVYSVKYSLIGHAKKLGFENPFLACCGHGGKYNYNRFIKCGSKKVVNGKEIVIASSCKDPSVRVNWDGTHFTEAANKWIFDQIVNGSFSDPPIPLSLSCNRVNH</sequence>
<evidence type="ECO:0000256" key="5">
    <source>
        <dbReference type="SAM" id="SignalP"/>
    </source>
</evidence>
<evidence type="ECO:0000313" key="6">
    <source>
        <dbReference type="Proteomes" id="UP000694930"/>
    </source>
</evidence>
<organism evidence="6 7">
    <name type="scientific">Solanum pennellii</name>
    <name type="common">Tomato</name>
    <name type="synonym">Lycopersicon pennellii</name>
    <dbReference type="NCBI Taxonomy" id="28526"/>
    <lineage>
        <taxon>Eukaryota</taxon>
        <taxon>Viridiplantae</taxon>
        <taxon>Streptophyta</taxon>
        <taxon>Embryophyta</taxon>
        <taxon>Tracheophyta</taxon>
        <taxon>Spermatophyta</taxon>
        <taxon>Magnoliopsida</taxon>
        <taxon>eudicotyledons</taxon>
        <taxon>Gunneridae</taxon>
        <taxon>Pentapetalae</taxon>
        <taxon>asterids</taxon>
        <taxon>lamiids</taxon>
        <taxon>Solanales</taxon>
        <taxon>Solanaceae</taxon>
        <taxon>Solanoideae</taxon>
        <taxon>Solaneae</taxon>
        <taxon>Solanum</taxon>
        <taxon>Solanum subgen. Lycopersicon</taxon>
    </lineage>
</organism>
<evidence type="ECO:0000313" key="7">
    <source>
        <dbReference type="RefSeq" id="XP_027772998.1"/>
    </source>
</evidence>
<dbReference type="Pfam" id="PF00657">
    <property type="entry name" value="Lipase_GDSL"/>
    <property type="match status" value="2"/>
</dbReference>
<reference evidence="7" key="2">
    <citation type="submission" date="2025-08" db="UniProtKB">
        <authorList>
            <consortium name="RefSeq"/>
        </authorList>
    </citation>
    <scope>IDENTIFICATION</scope>
</reference>
<keyword evidence="3" id="KW-0378">Hydrolase</keyword>
<dbReference type="Proteomes" id="UP000694930">
    <property type="component" value="Chromosome 5"/>
</dbReference>
<keyword evidence="2 5" id="KW-0732">Signal</keyword>
<proteinExistence type="inferred from homology"/>
<evidence type="ECO:0000256" key="4">
    <source>
        <dbReference type="ARBA" id="ARBA00023180"/>
    </source>
</evidence>
<reference evidence="6" key="1">
    <citation type="journal article" date="2014" name="Nat. Genet.">
        <title>The genome of the stress-tolerant wild tomato species Solanum pennellii.</title>
        <authorList>
            <person name="Bolger A."/>
            <person name="Scossa F."/>
            <person name="Bolger M.E."/>
            <person name="Lanz C."/>
            <person name="Maumus F."/>
            <person name="Tohge T."/>
            <person name="Quesneville H."/>
            <person name="Alseekh S."/>
            <person name="Sorensen I."/>
            <person name="Lichtenstein G."/>
            <person name="Fich E.A."/>
            <person name="Conte M."/>
            <person name="Keller H."/>
            <person name="Schneeberger K."/>
            <person name="Schwacke R."/>
            <person name="Ofner I."/>
            <person name="Vrebalov J."/>
            <person name="Xu Y."/>
            <person name="Osorio S."/>
            <person name="Aflitos S.A."/>
            <person name="Schijlen E."/>
            <person name="Jimenez-Gomez J.M."/>
            <person name="Ryngajllo M."/>
            <person name="Kimura S."/>
            <person name="Kumar R."/>
            <person name="Koenig D."/>
            <person name="Headland L.R."/>
            <person name="Maloof J.N."/>
            <person name="Sinha N."/>
            <person name="van Ham R.C."/>
            <person name="Lankhorst R.K."/>
            <person name="Mao L."/>
            <person name="Vogel A."/>
            <person name="Arsova B."/>
            <person name="Panstruga R."/>
            <person name="Fei Z."/>
            <person name="Rose J.K."/>
            <person name="Zamir D."/>
            <person name="Carrari F."/>
            <person name="Giovannoni J.J."/>
            <person name="Weigel D."/>
            <person name="Usadel B."/>
            <person name="Fernie A.R."/>
        </authorList>
    </citation>
    <scope>NUCLEOTIDE SEQUENCE [LARGE SCALE GENOMIC DNA]</scope>
    <source>
        <strain evidence="6">cv. LA0716</strain>
    </source>
</reference>
<evidence type="ECO:0000256" key="1">
    <source>
        <dbReference type="ARBA" id="ARBA00008668"/>
    </source>
</evidence>
<name>A0ABM1VB80_SOLPN</name>
<dbReference type="SUPFAM" id="SSF52266">
    <property type="entry name" value="SGNH hydrolase"/>
    <property type="match status" value="1"/>
</dbReference>